<dbReference type="HOGENOM" id="CLU_006228_4_1_1"/>
<evidence type="ECO:0000313" key="3">
    <source>
        <dbReference type="EnsemblPlants" id="LPERR11G17900.1"/>
    </source>
</evidence>
<sequence length="630" mass="67947">MSQAQTENVVRVAAYAKVDATGVGPVKHRPGIPVLVRVVAAQATSERVPIDLVTVLDVSCCNGLGPVNRIELLKRAMKLIIDKLGNNDHLAIVTVPVQPSTIAEKDDDLMRMDAEGRNKAASRMESLVVTGEKKLSTALKKAVKILDDRNETSKKKAGFILLISDGDDNSVFYEKIYEDMNTPRYSIHAYGFRDAHNARAMHHIAKISKGTYGILNDEHDGITEAFAGSIKNITSIVAVNTVVEISCNHTESTARLTAIDSGRFKQEIDNDQKIGSIIAGTLQAGATRSFIAYIDNVADDDLNEVSRLITVCVRCESVKHAEAAETGSTMERHNGEVVVVKKGDQLNLSRMVAAEIVRVEAIRIVGEIIDKYKDNDKALAAVADELCEKWCRLKESEFGIEADDGEVSLISGLTDEMVAMEESIRRFCTMSYMLSWHTRHSLQHQTSSSSWSSTMSVTEKGKTTLSGSIGAFGGFVAGGGGNGHHHAAAHGAAIAGGGSGHHHAAAHGTTMAGGGSHHHAAAHGAAMAFGGGGIGERKRKNSGQYYYERREMEMIEHRLAYWSRVKCELPPMHHDGDCPDHMTTIFRDASRESIDRAMFHDVFLAVVHASGRKSSKSGGSSGGGKCSCGL</sequence>
<organism evidence="3 4">
    <name type="scientific">Leersia perrieri</name>
    <dbReference type="NCBI Taxonomy" id="77586"/>
    <lineage>
        <taxon>Eukaryota</taxon>
        <taxon>Viridiplantae</taxon>
        <taxon>Streptophyta</taxon>
        <taxon>Embryophyta</taxon>
        <taxon>Tracheophyta</taxon>
        <taxon>Spermatophyta</taxon>
        <taxon>Magnoliopsida</taxon>
        <taxon>Liliopsida</taxon>
        <taxon>Poales</taxon>
        <taxon>Poaceae</taxon>
        <taxon>BOP clade</taxon>
        <taxon>Oryzoideae</taxon>
        <taxon>Oryzeae</taxon>
        <taxon>Oryzinae</taxon>
        <taxon>Leersia</taxon>
    </lineage>
</organism>
<dbReference type="InterPro" id="IPR002035">
    <property type="entry name" value="VWF_A"/>
</dbReference>
<dbReference type="STRING" id="77586.A0A0D9XUT7"/>
<dbReference type="Gramene" id="LPERR11G17900.1">
    <property type="protein sequence ID" value="LPERR11G17900.1"/>
    <property type="gene ID" value="LPERR11G17900"/>
</dbReference>
<dbReference type="PANTHER" id="PTHR10579">
    <property type="entry name" value="CALCIUM-ACTIVATED CHLORIDE CHANNEL REGULATOR"/>
    <property type="match status" value="1"/>
</dbReference>
<evidence type="ECO:0000259" key="2">
    <source>
        <dbReference type="PROSITE" id="PS50234"/>
    </source>
</evidence>
<dbReference type="InterPro" id="IPR051266">
    <property type="entry name" value="CLCR"/>
</dbReference>
<protein>
    <recommendedName>
        <fullName evidence="2">VWFA domain-containing protein</fullName>
    </recommendedName>
</protein>
<reference evidence="3 4" key="1">
    <citation type="submission" date="2012-08" db="EMBL/GenBank/DDBJ databases">
        <title>Oryza genome evolution.</title>
        <authorList>
            <person name="Wing R.A."/>
        </authorList>
    </citation>
    <scope>NUCLEOTIDE SEQUENCE</scope>
</reference>
<dbReference type="EnsemblPlants" id="LPERR11G17900.1">
    <property type="protein sequence ID" value="LPERR11G17900.1"/>
    <property type="gene ID" value="LPERR11G17900"/>
</dbReference>
<dbReference type="Pfam" id="PF13768">
    <property type="entry name" value="VWA_3"/>
    <property type="match status" value="1"/>
</dbReference>
<keyword evidence="4" id="KW-1185">Reference proteome</keyword>
<accession>A0A0D9XUT7</accession>
<dbReference type="AlphaFoldDB" id="A0A0D9XUT7"/>
<dbReference type="Proteomes" id="UP000032180">
    <property type="component" value="Chromosome 11"/>
</dbReference>
<dbReference type="Gene3D" id="3.40.50.410">
    <property type="entry name" value="von Willebrand factor, type A domain"/>
    <property type="match status" value="1"/>
</dbReference>
<dbReference type="PANTHER" id="PTHR10579:SF112">
    <property type="entry name" value="OS04G0198300 PROTEIN"/>
    <property type="match status" value="1"/>
</dbReference>
<dbReference type="SMART" id="SM00327">
    <property type="entry name" value="VWA"/>
    <property type="match status" value="1"/>
</dbReference>
<name>A0A0D9XUT7_9ORYZ</name>
<dbReference type="PROSITE" id="PS50234">
    <property type="entry name" value="VWFA"/>
    <property type="match status" value="1"/>
</dbReference>
<evidence type="ECO:0000313" key="4">
    <source>
        <dbReference type="Proteomes" id="UP000032180"/>
    </source>
</evidence>
<proteinExistence type="predicted"/>
<feature type="domain" description="VWFA" evidence="2">
    <location>
        <begin position="51"/>
        <end position="230"/>
    </location>
</feature>
<feature type="region of interest" description="Disordered" evidence="1">
    <location>
        <begin position="495"/>
        <end position="519"/>
    </location>
</feature>
<reference evidence="3" key="3">
    <citation type="submission" date="2015-04" db="UniProtKB">
        <authorList>
            <consortium name="EnsemblPlants"/>
        </authorList>
    </citation>
    <scope>IDENTIFICATION</scope>
</reference>
<evidence type="ECO:0000256" key="1">
    <source>
        <dbReference type="SAM" id="MobiDB-lite"/>
    </source>
</evidence>
<reference evidence="4" key="2">
    <citation type="submission" date="2013-12" db="EMBL/GenBank/DDBJ databases">
        <authorList>
            <person name="Yu Y."/>
            <person name="Lee S."/>
            <person name="de Baynast K."/>
            <person name="Wissotski M."/>
            <person name="Liu L."/>
            <person name="Talag J."/>
            <person name="Goicoechea J."/>
            <person name="Angelova A."/>
            <person name="Jetty R."/>
            <person name="Kudrna D."/>
            <person name="Golser W."/>
            <person name="Rivera L."/>
            <person name="Zhang J."/>
            <person name="Wing R."/>
        </authorList>
    </citation>
    <scope>NUCLEOTIDE SEQUENCE</scope>
</reference>
<dbReference type="SUPFAM" id="SSF53300">
    <property type="entry name" value="vWA-like"/>
    <property type="match status" value="1"/>
</dbReference>
<dbReference type="InterPro" id="IPR036465">
    <property type="entry name" value="vWFA_dom_sf"/>
</dbReference>